<evidence type="ECO:0008006" key="3">
    <source>
        <dbReference type="Google" id="ProtNLM"/>
    </source>
</evidence>
<accession>A0ABN5AZK1</accession>
<name>A0ABN5AZK1_9GAMM</name>
<evidence type="ECO:0000313" key="1">
    <source>
        <dbReference type="EMBL" id="ASG68934.1"/>
    </source>
</evidence>
<dbReference type="Proteomes" id="UP000249910">
    <property type="component" value="Chromosome"/>
</dbReference>
<evidence type="ECO:0000313" key="2">
    <source>
        <dbReference type="Proteomes" id="UP000249910"/>
    </source>
</evidence>
<proteinExistence type="predicted"/>
<protein>
    <recommendedName>
        <fullName evidence="3">Four helix bundle protein</fullName>
    </recommendedName>
</protein>
<sequence length="133" mass="15396">MNKQAINLTQELCELLEYISDIAIQIRMNSSYRSEYKNLNHYSDAPIKISKILDNVMEYSHVIHEFHVLSNAIKSNNFHETVKECGFQVKRCEALKAYLKNNDVENSKSIINIVDRGIAIFESIIFKTKQALN</sequence>
<organism evidence="1 2">
    <name type="scientific">Francisella halioticida</name>
    <dbReference type="NCBI Taxonomy" id="549298"/>
    <lineage>
        <taxon>Bacteria</taxon>
        <taxon>Pseudomonadati</taxon>
        <taxon>Pseudomonadota</taxon>
        <taxon>Gammaproteobacteria</taxon>
        <taxon>Thiotrichales</taxon>
        <taxon>Francisellaceae</taxon>
        <taxon>Francisella</taxon>
    </lineage>
</organism>
<keyword evidence="2" id="KW-1185">Reference proteome</keyword>
<reference evidence="1 2" key="1">
    <citation type="submission" date="2017-06" db="EMBL/GenBank/DDBJ databases">
        <title>Complete genome of Francisella halioticida.</title>
        <authorList>
            <person name="Sjodin A."/>
        </authorList>
    </citation>
    <scope>NUCLEOTIDE SEQUENCE [LARGE SCALE GENOMIC DNA]</scope>
    <source>
        <strain evidence="1 2">DSM 23729</strain>
    </source>
</reference>
<dbReference type="RefSeq" id="WP_088773385.1">
    <property type="nucleotide sequence ID" value="NZ_CP022132.1"/>
</dbReference>
<dbReference type="EMBL" id="CP022132">
    <property type="protein sequence ID" value="ASG68934.1"/>
    <property type="molecule type" value="Genomic_DNA"/>
</dbReference>
<gene>
    <name evidence="1" type="ORF">CDV26_11590</name>
</gene>